<dbReference type="PROSITE" id="PS50928">
    <property type="entry name" value="ABC_TM1"/>
    <property type="match status" value="1"/>
</dbReference>
<evidence type="ECO:0000256" key="10">
    <source>
        <dbReference type="SAM" id="Coils"/>
    </source>
</evidence>
<keyword evidence="10" id="KW-0175">Coiled coil</keyword>
<proteinExistence type="inferred from homology"/>
<feature type="transmembrane region" description="Helical" evidence="9">
    <location>
        <begin position="358"/>
        <end position="384"/>
    </location>
</feature>
<dbReference type="GO" id="GO:0005886">
    <property type="term" value="C:plasma membrane"/>
    <property type="evidence" value="ECO:0007669"/>
    <property type="project" value="UniProtKB-SubCell"/>
</dbReference>
<evidence type="ECO:0000256" key="8">
    <source>
        <dbReference type="ARBA" id="ARBA00023136"/>
    </source>
</evidence>
<evidence type="ECO:0000256" key="3">
    <source>
        <dbReference type="ARBA" id="ARBA00016864"/>
    </source>
</evidence>
<feature type="domain" description="ABC transmembrane type-1" evidence="11">
    <location>
        <begin position="321"/>
        <end position="553"/>
    </location>
</feature>
<dbReference type="EMBL" id="FLQP01000014">
    <property type="protein sequence ID" value="SBS61903.1"/>
    <property type="molecule type" value="Genomic_DNA"/>
</dbReference>
<feature type="coiled-coil region" evidence="10">
    <location>
        <begin position="200"/>
        <end position="255"/>
    </location>
</feature>
<sequence>MMNKLKSLLSWIKSGSPWIWLTGGAVSISMLSVLGLMLLIGWKGLTYFWPAPLYQWQVDSKDASLVVGLDETVSKQDVLIGQLYERKYIPIEQVPQVHDLLSTQNLSTGLIQRLSIKVANREIYPADFVSILDVNLREPTTPLNWVVIERSRGGYFFGKPVGFKTASGTFDSNIDQKLEQGLAFADTLRKETSRVVNQEIRNISWQLENLRLEKRKLELNESVSDEYLTTYTQTKLELNRQLDEAEVKLEHLRTQLNVESLLVEDMTGELVEISLSHILDYWYPNNMSYLEKVGHWGKQVWKFLSENPRDSNSEGGVFPAIFGTVLLVILMSIVVMPLGVVAAIYLHEYAKNNALTRLIRIAVINLAGVPSIVYGVFGLGFFVYTIGGSIDSLFYAERLPAPTFGTPGLLWSALTLAVLTLPVVIVTTEEGLTRIPSAVRHGSLALGATQFETLWRIVLPMASPAIITGLILAIARAAGEVAPLMLVGVVKLASSLPVDGQFPYLHLDRKFMHLGFHIYDVGFQTSNIEAARPLVYATSFLLVTVIVGLNLTAINIRNNLREKYRTLGQD</sequence>
<dbReference type="PANTHER" id="PTHR43470:SF6">
    <property type="entry name" value="PHOSPHATE TRANSPORT SYSTEM PERMEASE PROTEIN PSTA"/>
    <property type="match status" value="1"/>
</dbReference>
<evidence type="ECO:0000256" key="5">
    <source>
        <dbReference type="ARBA" id="ARBA00022475"/>
    </source>
</evidence>
<evidence type="ECO:0000256" key="1">
    <source>
        <dbReference type="ARBA" id="ARBA00004651"/>
    </source>
</evidence>
<comment type="similarity">
    <text evidence="2 9">Belongs to the binding-protein-dependent transport system permease family. CysTW subfamily.</text>
</comment>
<dbReference type="NCBIfam" id="TIGR00974">
    <property type="entry name" value="3a0107s02c"/>
    <property type="match status" value="1"/>
</dbReference>
<dbReference type="SUPFAM" id="SSF161098">
    <property type="entry name" value="MetI-like"/>
    <property type="match status" value="1"/>
</dbReference>
<dbReference type="Gene3D" id="1.10.3720.10">
    <property type="entry name" value="MetI-like"/>
    <property type="match status" value="1"/>
</dbReference>
<gene>
    <name evidence="12" type="primary">pstA_1</name>
    <name evidence="12" type="ORF">VAT7223_00890</name>
</gene>
<reference evidence="13" key="1">
    <citation type="submission" date="2016-06" db="EMBL/GenBank/DDBJ databases">
        <authorList>
            <person name="Rodrigo-Torres Lidia"/>
            <person name="Arahal R.David."/>
        </authorList>
    </citation>
    <scope>NUCLEOTIDE SEQUENCE [LARGE SCALE GENOMIC DNA]</scope>
    <source>
        <strain evidence="13">CECT 7223</strain>
    </source>
</reference>
<evidence type="ECO:0000256" key="2">
    <source>
        <dbReference type="ARBA" id="ARBA00007069"/>
    </source>
</evidence>
<evidence type="ECO:0000313" key="12">
    <source>
        <dbReference type="EMBL" id="SBS61903.1"/>
    </source>
</evidence>
<feature type="transmembrane region" description="Helical" evidence="9">
    <location>
        <begin position="457"/>
        <end position="478"/>
    </location>
</feature>
<dbReference type="GO" id="GO:0035435">
    <property type="term" value="P:phosphate ion transmembrane transport"/>
    <property type="evidence" value="ECO:0007669"/>
    <property type="project" value="InterPro"/>
</dbReference>
<evidence type="ECO:0000256" key="7">
    <source>
        <dbReference type="ARBA" id="ARBA00022989"/>
    </source>
</evidence>
<dbReference type="InterPro" id="IPR000515">
    <property type="entry name" value="MetI-like"/>
</dbReference>
<keyword evidence="6 9" id="KW-0812">Transmembrane</keyword>
<feature type="transmembrane region" description="Helical" evidence="9">
    <location>
        <begin position="317"/>
        <end position="346"/>
    </location>
</feature>
<dbReference type="AlphaFoldDB" id="A0A1C3IKE3"/>
<organism evidence="12 13">
    <name type="scientific">Vibrio atlanticus</name>
    <dbReference type="NCBI Taxonomy" id="693153"/>
    <lineage>
        <taxon>Bacteria</taxon>
        <taxon>Pseudomonadati</taxon>
        <taxon>Pseudomonadota</taxon>
        <taxon>Gammaproteobacteria</taxon>
        <taxon>Vibrionales</taxon>
        <taxon>Vibrionaceae</taxon>
        <taxon>Vibrio</taxon>
    </lineage>
</organism>
<keyword evidence="7 9" id="KW-1133">Transmembrane helix</keyword>
<dbReference type="GO" id="GO:0005315">
    <property type="term" value="F:phosphate transmembrane transporter activity"/>
    <property type="evidence" value="ECO:0007669"/>
    <property type="project" value="InterPro"/>
</dbReference>
<evidence type="ECO:0000256" key="4">
    <source>
        <dbReference type="ARBA" id="ARBA00022448"/>
    </source>
</evidence>
<keyword evidence="5 9" id="KW-1003">Cell membrane</keyword>
<feature type="transmembrane region" description="Helical" evidence="9">
    <location>
        <begin position="404"/>
        <end position="426"/>
    </location>
</feature>
<dbReference type="PANTHER" id="PTHR43470">
    <property type="entry name" value="PHOSPHATE TRANSPORT SYSTEM PERMEASE PROTEIN PSTA-RELATED"/>
    <property type="match status" value="1"/>
</dbReference>
<dbReference type="Pfam" id="PF00528">
    <property type="entry name" value="BPD_transp_1"/>
    <property type="match status" value="1"/>
</dbReference>
<feature type="transmembrane region" description="Helical" evidence="9">
    <location>
        <begin position="20"/>
        <end position="42"/>
    </location>
</feature>
<evidence type="ECO:0000256" key="6">
    <source>
        <dbReference type="ARBA" id="ARBA00022692"/>
    </source>
</evidence>
<protein>
    <recommendedName>
        <fullName evidence="3 9">Phosphate transport system permease protein PstA</fullName>
    </recommendedName>
</protein>
<evidence type="ECO:0000259" key="11">
    <source>
        <dbReference type="PROSITE" id="PS50928"/>
    </source>
</evidence>
<keyword evidence="8 9" id="KW-0472">Membrane</keyword>
<evidence type="ECO:0000256" key="9">
    <source>
        <dbReference type="RuleBase" id="RU363043"/>
    </source>
</evidence>
<dbReference type="InterPro" id="IPR005672">
    <property type="entry name" value="Phosphate_PstA"/>
</dbReference>
<dbReference type="Proteomes" id="UP000092876">
    <property type="component" value="Unassembled WGS sequence"/>
</dbReference>
<comment type="subcellular location">
    <subcellularLocation>
        <location evidence="9">Cell inner membrane</location>
        <topology evidence="9">Multi-pass membrane protein</topology>
    </subcellularLocation>
    <subcellularLocation>
        <location evidence="1">Cell membrane</location>
        <topology evidence="1">Multi-pass membrane protein</topology>
    </subcellularLocation>
</comment>
<keyword evidence="4" id="KW-0813">Transport</keyword>
<name>A0A1C3IKE3_9VIBR</name>
<dbReference type="InterPro" id="IPR035906">
    <property type="entry name" value="MetI-like_sf"/>
</dbReference>
<feature type="transmembrane region" description="Helical" evidence="9">
    <location>
        <begin position="534"/>
        <end position="556"/>
    </location>
</feature>
<evidence type="ECO:0000313" key="13">
    <source>
        <dbReference type="Proteomes" id="UP000092876"/>
    </source>
</evidence>
<dbReference type="CDD" id="cd06261">
    <property type="entry name" value="TM_PBP2"/>
    <property type="match status" value="1"/>
</dbReference>
<accession>A0A1C3IKE3</accession>